<reference evidence="2" key="1">
    <citation type="journal article" date="2020" name="Stud. Mycol.">
        <title>101 Dothideomycetes genomes: a test case for predicting lifestyles and emergence of pathogens.</title>
        <authorList>
            <person name="Haridas S."/>
            <person name="Albert R."/>
            <person name="Binder M."/>
            <person name="Bloem J."/>
            <person name="Labutti K."/>
            <person name="Salamov A."/>
            <person name="Andreopoulos B."/>
            <person name="Baker S."/>
            <person name="Barry K."/>
            <person name="Bills G."/>
            <person name="Bluhm B."/>
            <person name="Cannon C."/>
            <person name="Castanera R."/>
            <person name="Culley D."/>
            <person name="Daum C."/>
            <person name="Ezra D."/>
            <person name="Gonzalez J."/>
            <person name="Henrissat B."/>
            <person name="Kuo A."/>
            <person name="Liang C."/>
            <person name="Lipzen A."/>
            <person name="Lutzoni F."/>
            <person name="Magnuson J."/>
            <person name="Mondo S."/>
            <person name="Nolan M."/>
            <person name="Ohm R."/>
            <person name="Pangilinan J."/>
            <person name="Park H.-J."/>
            <person name="Ramirez L."/>
            <person name="Alfaro M."/>
            <person name="Sun H."/>
            <person name="Tritt A."/>
            <person name="Yoshinaga Y."/>
            <person name="Zwiers L.-H."/>
            <person name="Turgeon B."/>
            <person name="Goodwin S."/>
            <person name="Spatafora J."/>
            <person name="Crous P."/>
            <person name="Grigoriev I."/>
        </authorList>
    </citation>
    <scope>NUCLEOTIDE SEQUENCE</scope>
    <source>
        <strain evidence="2">CBS 109.77</strain>
    </source>
</reference>
<keyword evidence="3" id="KW-1185">Reference proteome</keyword>
<gene>
    <name evidence="2" type="ORF">K505DRAFT_380822</name>
</gene>
<evidence type="ECO:0000313" key="3">
    <source>
        <dbReference type="Proteomes" id="UP000799757"/>
    </source>
</evidence>
<evidence type="ECO:0000313" key="2">
    <source>
        <dbReference type="EMBL" id="KAF2785564.1"/>
    </source>
</evidence>
<evidence type="ECO:0000256" key="1">
    <source>
        <dbReference type="SAM" id="MobiDB-lite"/>
    </source>
</evidence>
<accession>A0A6A6WNU9</accession>
<proteinExistence type="predicted"/>
<dbReference type="EMBL" id="MU002855">
    <property type="protein sequence ID" value="KAF2785564.1"/>
    <property type="molecule type" value="Genomic_DNA"/>
</dbReference>
<dbReference type="OrthoDB" id="3562465at2759"/>
<dbReference type="AlphaFoldDB" id="A0A6A6WNU9"/>
<protein>
    <submittedName>
        <fullName evidence="2">Uncharacterized protein</fullName>
    </submittedName>
</protein>
<organism evidence="2 3">
    <name type="scientific">Melanomma pulvis-pyrius CBS 109.77</name>
    <dbReference type="NCBI Taxonomy" id="1314802"/>
    <lineage>
        <taxon>Eukaryota</taxon>
        <taxon>Fungi</taxon>
        <taxon>Dikarya</taxon>
        <taxon>Ascomycota</taxon>
        <taxon>Pezizomycotina</taxon>
        <taxon>Dothideomycetes</taxon>
        <taxon>Pleosporomycetidae</taxon>
        <taxon>Pleosporales</taxon>
        <taxon>Melanommataceae</taxon>
        <taxon>Melanomma</taxon>
    </lineage>
</organism>
<sequence>MAPRQANRNIRKVGRQDLVRKNTNTEPNHPLPSPTSNTPGKEKQKRTRSQELEGLAPSEPPRKQRRTCPAVKNTSDQGATSGISDNKTNPIVYWTEEGHWPKEYFSRDDQTRKDCEQYNGIPWVTAMGLSHLLARRKSLSSLRGTQSEAGSITPGKSRGK</sequence>
<feature type="region of interest" description="Disordered" evidence="1">
    <location>
        <begin position="139"/>
        <end position="160"/>
    </location>
</feature>
<feature type="compositionally biased region" description="Polar residues" evidence="1">
    <location>
        <begin position="72"/>
        <end position="89"/>
    </location>
</feature>
<name>A0A6A6WNU9_9PLEO</name>
<dbReference type="Proteomes" id="UP000799757">
    <property type="component" value="Unassembled WGS sequence"/>
</dbReference>
<feature type="region of interest" description="Disordered" evidence="1">
    <location>
        <begin position="1"/>
        <end position="90"/>
    </location>
</feature>